<proteinExistence type="predicted"/>
<dbReference type="RefSeq" id="WP_209351664.1">
    <property type="nucleotide sequence ID" value="NZ_JAGIYZ010000008.1"/>
</dbReference>
<organism evidence="2 3">
    <name type="scientific">Roseomonas nitratireducens</name>
    <dbReference type="NCBI Taxonomy" id="2820810"/>
    <lineage>
        <taxon>Bacteria</taxon>
        <taxon>Pseudomonadati</taxon>
        <taxon>Pseudomonadota</taxon>
        <taxon>Alphaproteobacteria</taxon>
        <taxon>Acetobacterales</taxon>
        <taxon>Roseomonadaceae</taxon>
        <taxon>Roseomonas</taxon>
    </lineage>
</organism>
<dbReference type="InterPro" id="IPR038084">
    <property type="entry name" value="PduO/GlcC-like_sf"/>
</dbReference>
<accession>A0ABS4AU45</accession>
<dbReference type="SUPFAM" id="SSF143744">
    <property type="entry name" value="GlcG-like"/>
    <property type="match status" value="1"/>
</dbReference>
<evidence type="ECO:0000313" key="3">
    <source>
        <dbReference type="Proteomes" id="UP000680815"/>
    </source>
</evidence>
<dbReference type="PANTHER" id="PTHR34309">
    <property type="entry name" value="SLR1406 PROTEIN"/>
    <property type="match status" value="1"/>
</dbReference>
<dbReference type="PANTHER" id="PTHR34309:SF1">
    <property type="entry name" value="PROTEIN GLCG"/>
    <property type="match status" value="1"/>
</dbReference>
<dbReference type="InterPro" id="IPR005624">
    <property type="entry name" value="PduO/GlcC-like"/>
</dbReference>
<protein>
    <submittedName>
        <fullName evidence="2">Heme-binding protein</fullName>
    </submittedName>
</protein>
<evidence type="ECO:0000256" key="1">
    <source>
        <dbReference type="SAM" id="SignalP"/>
    </source>
</evidence>
<name>A0ABS4AU45_9PROT</name>
<feature type="chain" id="PRO_5046346577" evidence="1">
    <location>
        <begin position="21"/>
        <end position="156"/>
    </location>
</feature>
<sequence length="156" mass="15804">MKRRLLIAALMASAATGAFAQGAPPPYGAPIAIEDARRVVAAALAEATRQSLPMAVAVVDSGGHLVAFERADGTQLGSIRVAQEKARTSVEFRRPTKAFEDGIVGGRNAILGLGVMPIEGGIPLLRDGRVIGAIGVSGGTAPQDGVIAQAGVAALR</sequence>
<dbReference type="InterPro" id="IPR052517">
    <property type="entry name" value="GlcG_carb_metab_protein"/>
</dbReference>
<gene>
    <name evidence="2" type="ORF">J5Y09_10230</name>
</gene>
<keyword evidence="3" id="KW-1185">Reference proteome</keyword>
<comment type="caution">
    <text evidence="2">The sequence shown here is derived from an EMBL/GenBank/DDBJ whole genome shotgun (WGS) entry which is preliminary data.</text>
</comment>
<dbReference type="Gene3D" id="3.30.450.150">
    <property type="entry name" value="Haem-degrading domain"/>
    <property type="match status" value="1"/>
</dbReference>
<reference evidence="2 3" key="1">
    <citation type="submission" date="2021-03" db="EMBL/GenBank/DDBJ databases">
        <authorList>
            <person name="So Y."/>
        </authorList>
    </citation>
    <scope>NUCLEOTIDE SEQUENCE [LARGE SCALE GENOMIC DNA]</scope>
    <source>
        <strain evidence="2 3">PWR1</strain>
    </source>
</reference>
<feature type="signal peptide" evidence="1">
    <location>
        <begin position="1"/>
        <end position="20"/>
    </location>
</feature>
<keyword evidence="1" id="KW-0732">Signal</keyword>
<dbReference type="Pfam" id="PF03928">
    <property type="entry name" value="HbpS-like"/>
    <property type="match status" value="1"/>
</dbReference>
<evidence type="ECO:0000313" key="2">
    <source>
        <dbReference type="EMBL" id="MBP0464291.1"/>
    </source>
</evidence>
<dbReference type="EMBL" id="JAGIYZ010000008">
    <property type="protein sequence ID" value="MBP0464291.1"/>
    <property type="molecule type" value="Genomic_DNA"/>
</dbReference>
<dbReference type="Proteomes" id="UP000680815">
    <property type="component" value="Unassembled WGS sequence"/>
</dbReference>